<reference evidence="1" key="1">
    <citation type="journal article" date="2014" name="Front. Microbiol.">
        <title>High frequency of phylogenetically diverse reductive dehalogenase-homologous genes in deep subseafloor sedimentary metagenomes.</title>
        <authorList>
            <person name="Kawai M."/>
            <person name="Futagami T."/>
            <person name="Toyoda A."/>
            <person name="Takaki Y."/>
            <person name="Nishi S."/>
            <person name="Hori S."/>
            <person name="Arai W."/>
            <person name="Tsubouchi T."/>
            <person name="Morono Y."/>
            <person name="Uchiyama I."/>
            <person name="Ito T."/>
            <person name="Fujiyama A."/>
            <person name="Inagaki F."/>
            <person name="Takami H."/>
        </authorList>
    </citation>
    <scope>NUCLEOTIDE SEQUENCE</scope>
    <source>
        <strain evidence="1">Expedition CK06-06</strain>
    </source>
</reference>
<dbReference type="InterPro" id="IPR036890">
    <property type="entry name" value="HATPase_C_sf"/>
</dbReference>
<name>X1S585_9ZZZZ</name>
<evidence type="ECO:0000313" key="1">
    <source>
        <dbReference type="EMBL" id="GAI70595.1"/>
    </source>
</evidence>
<dbReference type="Gene3D" id="3.30.565.10">
    <property type="entry name" value="Histidine kinase-like ATPase, C-terminal domain"/>
    <property type="match status" value="1"/>
</dbReference>
<gene>
    <name evidence="1" type="ORF">S12H4_06627</name>
</gene>
<protein>
    <recommendedName>
        <fullName evidence="2">Histidine kinase/HSP90-like ATPase domain-containing protein</fullName>
    </recommendedName>
</protein>
<accession>X1S585</accession>
<dbReference type="AlphaFoldDB" id="X1S585"/>
<dbReference type="EMBL" id="BARW01002352">
    <property type="protein sequence ID" value="GAI70595.1"/>
    <property type="molecule type" value="Genomic_DNA"/>
</dbReference>
<dbReference type="SUPFAM" id="SSF55874">
    <property type="entry name" value="ATPase domain of HSP90 chaperone/DNA topoisomerase II/histidine kinase"/>
    <property type="match status" value="1"/>
</dbReference>
<comment type="caution">
    <text evidence="1">The sequence shown here is derived from an EMBL/GenBank/DDBJ whole genome shotgun (WGS) entry which is preliminary data.</text>
</comment>
<organism evidence="1">
    <name type="scientific">marine sediment metagenome</name>
    <dbReference type="NCBI Taxonomy" id="412755"/>
    <lineage>
        <taxon>unclassified sequences</taxon>
        <taxon>metagenomes</taxon>
        <taxon>ecological metagenomes</taxon>
    </lineage>
</organism>
<evidence type="ECO:0008006" key="2">
    <source>
        <dbReference type="Google" id="ProtNLM"/>
    </source>
</evidence>
<proteinExistence type="predicted"/>
<sequence>MSDNGRGFELPDVLSDFATEGKLGLIGIQERTRLLDGKLSVRSWVGRGTTVVVEAADMG</sequence>